<feature type="domain" description="Apple" evidence="4">
    <location>
        <begin position="56"/>
        <end position="101"/>
    </location>
</feature>
<evidence type="ECO:0000256" key="2">
    <source>
        <dbReference type="PROSITE-ProRule" id="PRU00504"/>
    </source>
</evidence>
<proteinExistence type="predicted"/>
<protein>
    <recommendedName>
        <fullName evidence="4">Apple domain-containing protein</fullName>
    </recommendedName>
</protein>
<reference evidence="5" key="1">
    <citation type="submission" date="2021-02" db="EMBL/GenBank/DDBJ databases">
        <authorList>
            <person name="Nowell W R."/>
        </authorList>
    </citation>
    <scope>NUCLEOTIDE SEQUENCE</scope>
</reference>
<dbReference type="PANTHER" id="PTHR46388">
    <property type="entry name" value="NHL REPEAT-CONTAINING PROTEIN 2"/>
    <property type="match status" value="1"/>
</dbReference>
<comment type="caution">
    <text evidence="5">The sequence shown here is derived from an EMBL/GenBank/DDBJ whole genome shotgun (WGS) entry which is preliminary data.</text>
</comment>
<sequence length="553" mass="60453">MLFVYQPNNGQLVVFIWSLLTLVIDSTHSDQISQSYIVYYPNGTQYSPVNPAAQLLSTTTRNSLKLCAAACNQNRLCRIFDYDASALDQCRLFEGDIDTVGSIIAVPSQSRVGVVKIFAGVFSQHGLSCQTSCYETRYLTCSTNSTCECVPHTYWNTSTSICAPQLLVGGASCQQDRSMCREDFGYTCLPSNQCGYATIGSSTLTVTLQPNASVLYNTAGLSDGCTSIGTSSSTTASTQVTTEVVTSDITSDQTDQLPIDVTIAGYDNMTAGDDAMGLNAPRGIFVSSINQTFYVCDSNNFRVQRFHFGSRLGTTVAGGLGYPQRNIIMNRIWNVVVDSSEYVYVTDRNLNRLTKWPPNITVNVTQGTIASRGIGVWGVAFDQYNNMYTSLFDTHVIIRNNNTIVIGYYNQSGNSSTYLNYPRGIFFDKTSSSLFVCDSMNHRIQKFQLNSSVGVTVAGGNGAGSNPNQLNQPYFVWVSPKNGDMYIADTNNNRIQRWKMNDTQATTVAGTGTAGSLPTMLRSPVGVALNANETFLYVSDQGNNRVQRFELEG</sequence>
<dbReference type="SUPFAM" id="SSF101898">
    <property type="entry name" value="NHL repeat"/>
    <property type="match status" value="1"/>
</dbReference>
<keyword evidence="6" id="KW-1185">Reference proteome</keyword>
<name>A0A815VDY4_ADIRI</name>
<dbReference type="PANTHER" id="PTHR46388:SF2">
    <property type="entry name" value="NHL REPEAT-CONTAINING PROTEIN 2"/>
    <property type="match status" value="1"/>
</dbReference>
<evidence type="ECO:0000313" key="5">
    <source>
        <dbReference type="EMBL" id="CAF1531695.1"/>
    </source>
</evidence>
<accession>A0A815VDY4</accession>
<dbReference type="InterPro" id="IPR003609">
    <property type="entry name" value="Pan_app"/>
</dbReference>
<feature type="chain" id="PRO_5032945637" description="Apple domain-containing protein" evidence="3">
    <location>
        <begin position="30"/>
        <end position="553"/>
    </location>
</feature>
<feature type="signal peptide" evidence="3">
    <location>
        <begin position="1"/>
        <end position="29"/>
    </location>
</feature>
<dbReference type="Pfam" id="PF00024">
    <property type="entry name" value="PAN_1"/>
    <property type="match status" value="1"/>
</dbReference>
<evidence type="ECO:0000259" key="4">
    <source>
        <dbReference type="Pfam" id="PF00024"/>
    </source>
</evidence>
<keyword evidence="3" id="KW-0732">Signal</keyword>
<keyword evidence="1" id="KW-0677">Repeat</keyword>
<feature type="repeat" description="NHL" evidence="2">
    <location>
        <begin position="419"/>
        <end position="450"/>
    </location>
</feature>
<dbReference type="Gene3D" id="3.50.4.10">
    <property type="entry name" value="Hepatocyte Growth Factor"/>
    <property type="match status" value="1"/>
</dbReference>
<dbReference type="InterPro" id="IPR011042">
    <property type="entry name" value="6-blade_b-propeller_TolB-like"/>
</dbReference>
<organism evidence="5 6">
    <name type="scientific">Adineta ricciae</name>
    <name type="common">Rotifer</name>
    <dbReference type="NCBI Taxonomy" id="249248"/>
    <lineage>
        <taxon>Eukaryota</taxon>
        <taxon>Metazoa</taxon>
        <taxon>Spiralia</taxon>
        <taxon>Gnathifera</taxon>
        <taxon>Rotifera</taxon>
        <taxon>Eurotatoria</taxon>
        <taxon>Bdelloidea</taxon>
        <taxon>Adinetida</taxon>
        <taxon>Adinetidae</taxon>
        <taxon>Adineta</taxon>
    </lineage>
</organism>
<dbReference type="Gene3D" id="2.40.10.500">
    <property type="match status" value="2"/>
</dbReference>
<dbReference type="CDD" id="cd05819">
    <property type="entry name" value="NHL"/>
    <property type="match status" value="1"/>
</dbReference>
<dbReference type="EMBL" id="CAJNOR010004861">
    <property type="protein sequence ID" value="CAF1531695.1"/>
    <property type="molecule type" value="Genomic_DNA"/>
</dbReference>
<evidence type="ECO:0000256" key="3">
    <source>
        <dbReference type="SAM" id="SignalP"/>
    </source>
</evidence>
<dbReference type="PROSITE" id="PS51125">
    <property type="entry name" value="NHL"/>
    <property type="match status" value="1"/>
</dbReference>
<dbReference type="Gene3D" id="2.120.10.30">
    <property type="entry name" value="TolB, C-terminal domain"/>
    <property type="match status" value="1"/>
</dbReference>
<evidence type="ECO:0000313" key="6">
    <source>
        <dbReference type="Proteomes" id="UP000663828"/>
    </source>
</evidence>
<dbReference type="InterPro" id="IPR001258">
    <property type="entry name" value="NHL_repeat"/>
</dbReference>
<gene>
    <name evidence="5" type="ORF">XAT740_LOCUS41518</name>
</gene>
<evidence type="ECO:0000256" key="1">
    <source>
        <dbReference type="ARBA" id="ARBA00022737"/>
    </source>
</evidence>
<dbReference type="Proteomes" id="UP000663828">
    <property type="component" value="Unassembled WGS sequence"/>
</dbReference>
<dbReference type="AlphaFoldDB" id="A0A815VDY4"/>